<proteinExistence type="inferred from homology"/>
<gene>
    <name evidence="3" type="ORF">RB2654_11803</name>
</gene>
<dbReference type="PANTHER" id="PTHR34977">
    <property type="entry name" value="UPF0337 PROTEIN YJBJ"/>
    <property type="match status" value="1"/>
</dbReference>
<name>A3VFR6_9RHOB</name>
<dbReference type="RefSeq" id="WP_008331802.1">
    <property type="nucleotide sequence ID" value="NZ_CH902578.1"/>
</dbReference>
<dbReference type="Gene3D" id="1.10.1470.10">
    <property type="entry name" value="YjbJ"/>
    <property type="match status" value="1"/>
</dbReference>
<reference evidence="3 4" key="1">
    <citation type="journal article" date="2010" name="J. Bacteriol.">
        <title>Genome sequences of Pelagibaca bermudensis HTCC2601T and Maritimibacter alkaliphilus HTCC2654T, the type strains of two marine Roseobacter genera.</title>
        <authorList>
            <person name="Thrash J.C."/>
            <person name="Cho J.C."/>
            <person name="Ferriera S."/>
            <person name="Johnson J."/>
            <person name="Vergin K.L."/>
            <person name="Giovannoni S.J."/>
        </authorList>
    </citation>
    <scope>NUCLEOTIDE SEQUENCE [LARGE SCALE GENOMIC DNA]</scope>
    <source>
        <strain evidence="3 4">HTCC2654</strain>
    </source>
</reference>
<dbReference type="InterPro" id="IPR026042">
    <property type="entry name" value="YjbJ"/>
</dbReference>
<dbReference type="Proteomes" id="UP000002931">
    <property type="component" value="Unassembled WGS sequence"/>
</dbReference>
<evidence type="ECO:0000313" key="4">
    <source>
        <dbReference type="Proteomes" id="UP000002931"/>
    </source>
</evidence>
<sequence>MNWDQVQGKWKQIKGDAQTHWGELTNDDLDVINGDRTKLEGILQERYGKSKEEVQREVDDWLNAA</sequence>
<comment type="similarity">
    <text evidence="1">Belongs to the UPF0337 (CsbD) family.</text>
</comment>
<evidence type="ECO:0000259" key="2">
    <source>
        <dbReference type="Pfam" id="PF05532"/>
    </source>
</evidence>
<keyword evidence="4" id="KW-1185">Reference proteome</keyword>
<dbReference type="EMBL" id="AAMT01000006">
    <property type="protein sequence ID" value="EAQ13181.1"/>
    <property type="molecule type" value="Genomic_DNA"/>
</dbReference>
<dbReference type="HOGENOM" id="CLU_135567_4_1_5"/>
<dbReference type="PANTHER" id="PTHR34977:SF1">
    <property type="entry name" value="UPF0337 PROTEIN YJBJ"/>
    <property type="match status" value="1"/>
</dbReference>
<dbReference type="AlphaFoldDB" id="A3VFR6"/>
<evidence type="ECO:0000313" key="3">
    <source>
        <dbReference type="EMBL" id="EAQ13181.1"/>
    </source>
</evidence>
<dbReference type="OrthoDB" id="9796058at2"/>
<dbReference type="InterPro" id="IPR036629">
    <property type="entry name" value="YjbJ_sf"/>
</dbReference>
<accession>A3VFR6</accession>
<organism evidence="3 4">
    <name type="scientific">Maritimibacter alkaliphilus HTCC2654</name>
    <dbReference type="NCBI Taxonomy" id="314271"/>
    <lineage>
        <taxon>Bacteria</taxon>
        <taxon>Pseudomonadati</taxon>
        <taxon>Pseudomonadota</taxon>
        <taxon>Alphaproteobacteria</taxon>
        <taxon>Rhodobacterales</taxon>
        <taxon>Roseobacteraceae</taxon>
        <taxon>Maritimibacter</taxon>
    </lineage>
</organism>
<protein>
    <recommendedName>
        <fullName evidence="2">CsbD-like domain-containing protein</fullName>
    </recommendedName>
</protein>
<comment type="caution">
    <text evidence="3">The sequence shown here is derived from an EMBL/GenBank/DDBJ whole genome shotgun (WGS) entry which is preliminary data.</text>
</comment>
<dbReference type="InterPro" id="IPR008462">
    <property type="entry name" value="CsbD"/>
</dbReference>
<feature type="domain" description="CsbD-like" evidence="2">
    <location>
        <begin position="4"/>
        <end position="55"/>
    </location>
</feature>
<dbReference type="SUPFAM" id="SSF69047">
    <property type="entry name" value="Hypothetical protein YjbJ"/>
    <property type="match status" value="1"/>
</dbReference>
<dbReference type="eggNOG" id="COG3237">
    <property type="taxonomic scope" value="Bacteria"/>
</dbReference>
<dbReference type="PIRSF" id="PIRSF039008">
    <property type="entry name" value="YjbJ"/>
    <property type="match status" value="1"/>
</dbReference>
<dbReference type="Pfam" id="PF05532">
    <property type="entry name" value="CsbD"/>
    <property type="match status" value="1"/>
</dbReference>
<dbReference type="InterPro" id="IPR050423">
    <property type="entry name" value="UPF0337_stress_rsp"/>
</dbReference>
<evidence type="ECO:0000256" key="1">
    <source>
        <dbReference type="ARBA" id="ARBA00009129"/>
    </source>
</evidence>
<dbReference type="STRING" id="314271.RB2654_11803"/>